<evidence type="ECO:0000313" key="4">
    <source>
        <dbReference type="Proteomes" id="UP000254978"/>
    </source>
</evidence>
<feature type="compositionally biased region" description="Pro residues" evidence="1">
    <location>
        <begin position="37"/>
        <end position="51"/>
    </location>
</feature>
<dbReference type="EMBL" id="UGQT01000001">
    <property type="protein sequence ID" value="STZ58408.1"/>
    <property type="molecule type" value="Genomic_DNA"/>
</dbReference>
<gene>
    <name evidence="3" type="ORF">NCTC10821_01920</name>
</gene>
<keyword evidence="2" id="KW-0812">Transmembrane</keyword>
<keyword evidence="2" id="KW-1133">Transmembrane helix</keyword>
<protein>
    <submittedName>
        <fullName evidence="3">Uncharacterized protein</fullName>
    </submittedName>
</protein>
<keyword evidence="2" id="KW-0472">Membrane</keyword>
<feature type="region of interest" description="Disordered" evidence="1">
    <location>
        <begin position="32"/>
        <end position="51"/>
    </location>
</feature>
<dbReference type="RefSeq" id="WP_232067862.1">
    <property type="nucleotide sequence ID" value="NZ_AP022600.1"/>
</dbReference>
<sequence length="238" mass="24821">MGAADVGDTAMMLVIPVVGLILLSSGIWRQRHESRASPPPPGAPSPQPVPHSGPDAIATVLILLGSGLLVLGLAATALAALGPRPDSTRSARLSLSSPTAAAHRLHVGECITDRQYAVADMSPRPTDCADPDAVYELAYQAEGPSATCPDGFREDSGYAVLFNNSHTYCFVLNVDEGECFSVLPEADLFRPVDCTDPDANTRIDKILDGAEDLALCPAGPQGASFPQPARTYCVVSPG</sequence>
<evidence type="ECO:0000256" key="2">
    <source>
        <dbReference type="SAM" id="Phobius"/>
    </source>
</evidence>
<organism evidence="3 4">
    <name type="scientific">Mycolicibacterium tokaiense</name>
    <dbReference type="NCBI Taxonomy" id="39695"/>
    <lineage>
        <taxon>Bacteria</taxon>
        <taxon>Bacillati</taxon>
        <taxon>Actinomycetota</taxon>
        <taxon>Actinomycetes</taxon>
        <taxon>Mycobacteriales</taxon>
        <taxon>Mycobacteriaceae</taxon>
        <taxon>Mycolicibacterium</taxon>
    </lineage>
</organism>
<dbReference type="Proteomes" id="UP000254978">
    <property type="component" value="Unassembled WGS sequence"/>
</dbReference>
<name>A0A378TC64_9MYCO</name>
<feature type="transmembrane region" description="Helical" evidence="2">
    <location>
        <begin position="56"/>
        <end position="82"/>
    </location>
</feature>
<evidence type="ECO:0000313" key="3">
    <source>
        <dbReference type="EMBL" id="STZ58408.1"/>
    </source>
</evidence>
<dbReference type="AlphaFoldDB" id="A0A378TC64"/>
<accession>A0A378TC64</accession>
<proteinExistence type="predicted"/>
<feature type="transmembrane region" description="Helical" evidence="2">
    <location>
        <begin position="9"/>
        <end position="28"/>
    </location>
</feature>
<keyword evidence="4" id="KW-1185">Reference proteome</keyword>
<reference evidence="3 4" key="1">
    <citation type="submission" date="2018-06" db="EMBL/GenBank/DDBJ databases">
        <authorList>
            <consortium name="Pathogen Informatics"/>
            <person name="Doyle S."/>
        </authorList>
    </citation>
    <scope>NUCLEOTIDE SEQUENCE [LARGE SCALE GENOMIC DNA]</scope>
    <source>
        <strain evidence="3 4">NCTC10821</strain>
    </source>
</reference>
<evidence type="ECO:0000256" key="1">
    <source>
        <dbReference type="SAM" id="MobiDB-lite"/>
    </source>
</evidence>